<feature type="compositionally biased region" description="Polar residues" evidence="1">
    <location>
        <begin position="28"/>
        <end position="48"/>
    </location>
</feature>
<protein>
    <submittedName>
        <fullName evidence="2">Uncharacterized protein</fullName>
    </submittedName>
</protein>
<keyword evidence="3" id="KW-1185">Reference proteome</keyword>
<evidence type="ECO:0000313" key="3">
    <source>
        <dbReference type="Proteomes" id="UP000054270"/>
    </source>
</evidence>
<dbReference type="EMBL" id="KN818004">
    <property type="protein sequence ID" value="KJA12677.1"/>
    <property type="molecule type" value="Genomic_DNA"/>
</dbReference>
<gene>
    <name evidence="2" type="ORF">HYPSUDRAFT_210244</name>
</gene>
<proteinExistence type="predicted"/>
<dbReference type="OrthoDB" id="3270451at2759"/>
<evidence type="ECO:0000313" key="2">
    <source>
        <dbReference type="EMBL" id="KJA12677.1"/>
    </source>
</evidence>
<dbReference type="Proteomes" id="UP000054270">
    <property type="component" value="Unassembled WGS sequence"/>
</dbReference>
<dbReference type="STRING" id="945553.A0A0D2KDS1"/>
<accession>A0A0D2KDS1</accession>
<sequence length="380" mass="42728">MPSVSRPAEGVYNDQSDESAPDDCDTTMRFTTDNSDEGPTTHSSNTTKPKALAKRRRSSSPISARKLGSKGNPIDLDKVASFFEPVLIREYLEEEDISLAITTGPQIVGSRPYTIFDATGQPVSFTPSFHFEVYHERFRQFFDRVEALYDHGLPIHIARPAESVIKTFTYEAWKALTPTQMQQELWKKNIIVSGWPLREKISFNEDGLRKVAGAQSRQISINDYSIKPPDHSCGPTVVSGRVRDIWDNRHSSGKILNALDLPSYDGHAEPTEYASDLHAWDVTRGHHHIDQSSLYPIGHMRWALVGHKNSMTFLHIDCEGLSTDVTVADGGKAWGFLRDRPSSPLSSINFFLKDSFRLDEVLDSSEYDFELVALQPGDRL</sequence>
<dbReference type="AlphaFoldDB" id="A0A0D2KDS1"/>
<reference evidence="3" key="1">
    <citation type="submission" date="2014-04" db="EMBL/GenBank/DDBJ databases">
        <title>Evolutionary Origins and Diversification of the Mycorrhizal Mutualists.</title>
        <authorList>
            <consortium name="DOE Joint Genome Institute"/>
            <consortium name="Mycorrhizal Genomics Consortium"/>
            <person name="Kohler A."/>
            <person name="Kuo A."/>
            <person name="Nagy L.G."/>
            <person name="Floudas D."/>
            <person name="Copeland A."/>
            <person name="Barry K.W."/>
            <person name="Cichocki N."/>
            <person name="Veneault-Fourrey C."/>
            <person name="LaButti K."/>
            <person name="Lindquist E.A."/>
            <person name="Lipzen A."/>
            <person name="Lundell T."/>
            <person name="Morin E."/>
            <person name="Murat C."/>
            <person name="Riley R."/>
            <person name="Ohm R."/>
            <person name="Sun H."/>
            <person name="Tunlid A."/>
            <person name="Henrissat B."/>
            <person name="Grigoriev I.V."/>
            <person name="Hibbett D.S."/>
            <person name="Martin F."/>
        </authorList>
    </citation>
    <scope>NUCLEOTIDE SEQUENCE [LARGE SCALE GENOMIC DNA]</scope>
    <source>
        <strain evidence="3">FD-334 SS-4</strain>
    </source>
</reference>
<organism evidence="2 3">
    <name type="scientific">Hypholoma sublateritium (strain FD-334 SS-4)</name>
    <dbReference type="NCBI Taxonomy" id="945553"/>
    <lineage>
        <taxon>Eukaryota</taxon>
        <taxon>Fungi</taxon>
        <taxon>Dikarya</taxon>
        <taxon>Basidiomycota</taxon>
        <taxon>Agaricomycotina</taxon>
        <taxon>Agaricomycetes</taxon>
        <taxon>Agaricomycetidae</taxon>
        <taxon>Agaricales</taxon>
        <taxon>Agaricineae</taxon>
        <taxon>Strophariaceae</taxon>
        <taxon>Hypholoma</taxon>
    </lineage>
</organism>
<name>A0A0D2KDS1_HYPSF</name>
<evidence type="ECO:0000256" key="1">
    <source>
        <dbReference type="SAM" id="MobiDB-lite"/>
    </source>
</evidence>
<feature type="compositionally biased region" description="Acidic residues" evidence="1">
    <location>
        <begin position="15"/>
        <end position="25"/>
    </location>
</feature>
<feature type="region of interest" description="Disordered" evidence="1">
    <location>
        <begin position="1"/>
        <end position="69"/>
    </location>
</feature>